<dbReference type="PROSITE" id="PS51447">
    <property type="entry name" value="FDX_ACB"/>
    <property type="match status" value="1"/>
</dbReference>
<dbReference type="InterPro" id="IPR020825">
    <property type="entry name" value="Phe-tRNA_synthase-like_B3/B4"/>
</dbReference>
<evidence type="ECO:0000256" key="2">
    <source>
        <dbReference type="ARBA" id="ARBA00012814"/>
    </source>
</evidence>
<dbReference type="InterPro" id="IPR045060">
    <property type="entry name" value="Phe-tRNA-ligase_IIc_bsu"/>
</dbReference>
<dbReference type="Pfam" id="PF03147">
    <property type="entry name" value="FDX-ACB"/>
    <property type="match status" value="1"/>
</dbReference>
<dbReference type="Gene3D" id="3.30.56.10">
    <property type="match status" value="2"/>
</dbReference>
<organism evidence="12">
    <name type="scientific">Hildenbrandia rubra</name>
    <dbReference type="NCBI Taxonomy" id="31481"/>
    <lineage>
        <taxon>Eukaryota</taxon>
        <taxon>Rhodophyta</taxon>
        <taxon>Florideophyceae</taxon>
        <taxon>Hildenbrandiophycidae</taxon>
        <taxon>Hildenbrandiales</taxon>
        <taxon>Hildenbrandiaceae</taxon>
        <taxon>Hildenbrandia</taxon>
    </lineage>
</organism>
<dbReference type="InterPro" id="IPR005146">
    <property type="entry name" value="B3/B4_tRNA-bd"/>
</dbReference>
<geneLocation type="plastid" evidence="12"/>
<dbReference type="Pfam" id="PF03483">
    <property type="entry name" value="B3_4"/>
    <property type="match status" value="1"/>
</dbReference>
<protein>
    <recommendedName>
        <fullName evidence="2">phenylalanine--tRNA ligase</fullName>
        <ecNumber evidence="2">6.1.1.20</ecNumber>
    </recommendedName>
</protein>
<evidence type="ECO:0000256" key="1">
    <source>
        <dbReference type="ARBA" id="ARBA00001946"/>
    </source>
</evidence>
<dbReference type="GO" id="GO:0009328">
    <property type="term" value="C:phenylalanine-tRNA ligase complex"/>
    <property type="evidence" value="ECO:0007669"/>
    <property type="project" value="TreeGrafter"/>
</dbReference>
<evidence type="ECO:0000259" key="10">
    <source>
        <dbReference type="PROSITE" id="PS51447"/>
    </source>
</evidence>
<dbReference type="GO" id="GO:0000287">
    <property type="term" value="F:magnesium ion binding"/>
    <property type="evidence" value="ECO:0007669"/>
    <property type="project" value="InterPro"/>
</dbReference>
<keyword evidence="5" id="KW-0547">Nucleotide-binding</keyword>
<dbReference type="GO" id="GO:0004826">
    <property type="term" value="F:phenylalanine-tRNA ligase activity"/>
    <property type="evidence" value="ECO:0007669"/>
    <property type="project" value="UniProtKB-EC"/>
</dbReference>
<dbReference type="SMART" id="SM00873">
    <property type="entry name" value="B3_4"/>
    <property type="match status" value="1"/>
</dbReference>
<evidence type="ECO:0000256" key="9">
    <source>
        <dbReference type="ARBA" id="ARBA00023146"/>
    </source>
</evidence>
<keyword evidence="9 12" id="KW-0030">Aminoacyl-tRNA synthetase</keyword>
<dbReference type="Gene3D" id="3.30.70.380">
    <property type="entry name" value="Ferrodoxin-fold anticodon-binding domain"/>
    <property type="match status" value="1"/>
</dbReference>
<keyword evidence="3" id="KW-0436">Ligase</keyword>
<comment type="cofactor">
    <cofactor evidence="1">
        <name>Mg(2+)</name>
        <dbReference type="ChEBI" id="CHEBI:18420"/>
    </cofactor>
</comment>
<evidence type="ECO:0000256" key="6">
    <source>
        <dbReference type="ARBA" id="ARBA00022840"/>
    </source>
</evidence>
<dbReference type="PANTHER" id="PTHR10947:SF0">
    <property type="entry name" value="PHENYLALANINE--TRNA LIGASE BETA SUBUNIT"/>
    <property type="match status" value="1"/>
</dbReference>
<dbReference type="SUPFAM" id="SSF56037">
    <property type="entry name" value="PheT/TilS domain"/>
    <property type="match status" value="1"/>
</dbReference>
<dbReference type="SMART" id="SM00896">
    <property type="entry name" value="FDX-ACB"/>
    <property type="match status" value="1"/>
</dbReference>
<gene>
    <name evidence="12" type="primary">syfB</name>
    <name evidence="12" type="ORF">Hrub_149</name>
</gene>
<evidence type="ECO:0000313" key="12">
    <source>
        <dbReference type="EMBL" id="AOM67393.1"/>
    </source>
</evidence>
<dbReference type="InterPro" id="IPR036690">
    <property type="entry name" value="Fdx_antiC-bd_sf"/>
</dbReference>
<evidence type="ECO:0000256" key="3">
    <source>
        <dbReference type="ARBA" id="ARBA00022598"/>
    </source>
</evidence>
<feature type="domain" description="FDX-ACB" evidence="10">
    <location>
        <begin position="591"/>
        <end position="684"/>
    </location>
</feature>
<dbReference type="CDD" id="cd00769">
    <property type="entry name" value="PheRS_beta_core"/>
    <property type="match status" value="1"/>
</dbReference>
<dbReference type="InterPro" id="IPR009061">
    <property type="entry name" value="DNA-bd_dom_put_sf"/>
</dbReference>
<dbReference type="EC" id="6.1.1.20" evidence="2"/>
<dbReference type="GO" id="GO:0006432">
    <property type="term" value="P:phenylalanyl-tRNA aminoacylation"/>
    <property type="evidence" value="ECO:0007669"/>
    <property type="project" value="InterPro"/>
</dbReference>
<dbReference type="InterPro" id="IPR005121">
    <property type="entry name" value="Fdx_antiC-bd"/>
</dbReference>
<dbReference type="Gene3D" id="3.50.40.10">
    <property type="entry name" value="Phenylalanyl-trna Synthetase, Chain B, domain 3"/>
    <property type="match status" value="1"/>
</dbReference>
<dbReference type="Gene3D" id="3.30.930.10">
    <property type="entry name" value="Bira Bifunctional Protein, Domain 2"/>
    <property type="match status" value="1"/>
</dbReference>
<dbReference type="GeneID" id="29070057"/>
<name>A0A1C9CG82_9FLOR</name>
<sequence length="684" mass="79018">MKVSWFWLSQILDLSSTNVSNLENSLTIAGFEIDSIKTIDVLGSQDIILDIISIPNRYDLSNIVGIAREVGTVLRQQLNFNFWNTHFLNNQKKGNRIKYSEIADHSHCLTILMKNVQVKSSPKWLQDYLIHGNINPVNTVIDIKNYINIKWGQDFQIFDISNLSLLDQGSTILVKSCQQETVAIYLKHSQVTHKLVPISVNSILAKTITTNNIITSTSTILIQAVTFNKLNHKKNFDLSTIKSIKNLQDNLLFLAIQESVFLYKKFCKGFIQEYNNLKLDQDPKVHIKLTKKNLIRILSPAINQKQLENAWEARVTEILSLLNLSPLIYPTYWLTDIPKQRQYDLNREVDLIEEIARIYGFQQFDDVLPCTCTKNKISQQELLKRQIRYFLRSIGLHELVHSSLHKQQRINIFNPLSDEYNGLRSNLVTSLIDSLYYNIHQSSDNFDGFEIGKVFYNNYKSNTTYEKLHLGMMWSCKNYLRADWSSQSKALSWFQAKGMLSNLCQSIGITLFWDKFSINCYLKKIVHSQRTAVLYSGKYKVGFFGEVNPQLRYNMGIKQSFYICELDLDAIVYQLKNSYSVNSNYQLKPYSRYPCVTRDISMIVGKNVSISSIMSKINSINNSFIKSIDLFDEYLGNQIPANKRSLSLRVTYQSLNATLTNAQITQLNNSIRDLICKKLDIKIR</sequence>
<dbReference type="EMBL" id="KX284724">
    <property type="protein sequence ID" value="AOM67393.1"/>
    <property type="molecule type" value="Genomic_DNA"/>
</dbReference>
<evidence type="ECO:0000256" key="4">
    <source>
        <dbReference type="ARBA" id="ARBA00022723"/>
    </source>
</evidence>
<dbReference type="GO" id="GO:0005524">
    <property type="term" value="F:ATP binding"/>
    <property type="evidence" value="ECO:0007669"/>
    <property type="project" value="UniProtKB-KW"/>
</dbReference>
<dbReference type="Pfam" id="PF03484">
    <property type="entry name" value="B5"/>
    <property type="match status" value="1"/>
</dbReference>
<dbReference type="SMART" id="SM00874">
    <property type="entry name" value="B5"/>
    <property type="match status" value="1"/>
</dbReference>
<evidence type="ECO:0000256" key="5">
    <source>
        <dbReference type="ARBA" id="ARBA00022741"/>
    </source>
</evidence>
<dbReference type="InterPro" id="IPR005147">
    <property type="entry name" value="tRNA_synthase_B5-dom"/>
</dbReference>
<dbReference type="RefSeq" id="YP_009294151.1">
    <property type="nucleotide sequence ID" value="NC_031146.1"/>
</dbReference>
<dbReference type="SUPFAM" id="SSF54991">
    <property type="entry name" value="Anticodon-binding domain of PheRS"/>
    <property type="match status" value="1"/>
</dbReference>
<proteinExistence type="predicted"/>
<keyword evidence="6" id="KW-0067">ATP-binding</keyword>
<dbReference type="InterPro" id="IPR041616">
    <property type="entry name" value="PheRS_beta_core"/>
</dbReference>
<accession>A0A1C9CG82</accession>
<evidence type="ECO:0000259" key="11">
    <source>
        <dbReference type="PROSITE" id="PS51483"/>
    </source>
</evidence>
<keyword evidence="7" id="KW-0460">Magnesium</keyword>
<evidence type="ECO:0000256" key="7">
    <source>
        <dbReference type="ARBA" id="ARBA00022842"/>
    </source>
</evidence>
<dbReference type="InterPro" id="IPR045864">
    <property type="entry name" value="aa-tRNA-synth_II/BPL/LPL"/>
</dbReference>
<feature type="domain" description="B5" evidence="11">
    <location>
        <begin position="282"/>
        <end position="366"/>
    </location>
</feature>
<dbReference type="AlphaFoldDB" id="A0A1C9CG82"/>
<reference evidence="12" key="1">
    <citation type="journal article" date="2016" name="BMC Biol.">
        <title>Parallel evolution of highly conserved plastid genome architecture in red seaweeds and seed plants.</title>
        <authorList>
            <person name="Lee J."/>
            <person name="Cho C.H."/>
            <person name="Park S.I."/>
            <person name="Choi J.W."/>
            <person name="Song H.S."/>
            <person name="West J.A."/>
            <person name="Bhattacharya D."/>
            <person name="Yoon H.S."/>
        </authorList>
    </citation>
    <scope>NUCLEOTIDE SEQUENCE</scope>
</reference>
<dbReference type="PROSITE" id="PS51483">
    <property type="entry name" value="B5"/>
    <property type="match status" value="1"/>
</dbReference>
<dbReference type="SUPFAM" id="SSF55681">
    <property type="entry name" value="Class II aaRS and biotin synthetases"/>
    <property type="match status" value="1"/>
</dbReference>
<dbReference type="GO" id="GO:0003723">
    <property type="term" value="F:RNA binding"/>
    <property type="evidence" value="ECO:0007669"/>
    <property type="project" value="InterPro"/>
</dbReference>
<dbReference type="Pfam" id="PF17759">
    <property type="entry name" value="tRNA_synthFbeta"/>
    <property type="match status" value="1"/>
</dbReference>
<dbReference type="SUPFAM" id="SSF46955">
    <property type="entry name" value="Putative DNA-binding domain"/>
    <property type="match status" value="2"/>
</dbReference>
<keyword evidence="12" id="KW-0934">Plastid</keyword>
<keyword evidence="4" id="KW-0479">Metal-binding</keyword>
<keyword evidence="8" id="KW-0648">Protein biosynthesis</keyword>
<dbReference type="PANTHER" id="PTHR10947">
    <property type="entry name" value="PHENYLALANYL-TRNA SYNTHETASE BETA CHAIN AND LEUCINE-RICH REPEAT-CONTAINING PROTEIN 47"/>
    <property type="match status" value="1"/>
</dbReference>
<evidence type="ECO:0000256" key="8">
    <source>
        <dbReference type="ARBA" id="ARBA00022917"/>
    </source>
</evidence>